<dbReference type="Gene3D" id="3.20.20.60">
    <property type="entry name" value="Phosphoenolpyruvate-binding domains"/>
    <property type="match status" value="1"/>
</dbReference>
<evidence type="ECO:0000259" key="4">
    <source>
        <dbReference type="Pfam" id="PF03328"/>
    </source>
</evidence>
<dbReference type="InterPro" id="IPR050251">
    <property type="entry name" value="HpcH-HpaI_aldolase"/>
</dbReference>
<reference evidence="5" key="2">
    <citation type="submission" date="2020-05" db="EMBL/GenBank/DDBJ databases">
        <authorList>
            <person name="Kim H.-S."/>
            <person name="Proctor R.H."/>
            <person name="Brown D.W."/>
        </authorList>
    </citation>
    <scope>NUCLEOTIDE SEQUENCE</scope>
    <source>
        <strain evidence="5">NRRL 20472</strain>
    </source>
</reference>
<dbReference type="InterPro" id="IPR015813">
    <property type="entry name" value="Pyrv/PenolPyrv_kinase-like_dom"/>
</dbReference>
<reference evidence="5" key="1">
    <citation type="journal article" date="2020" name="BMC Genomics">
        <title>Correction to: Identification and distribution of gene clusters required for synthesis of sphingolipid metabolism inhibitors in diverse species of the filamentous fungus Fusarium.</title>
        <authorList>
            <person name="Kim H.S."/>
            <person name="Lohmar J.M."/>
            <person name="Busman M."/>
            <person name="Brown D.W."/>
            <person name="Naumann T.A."/>
            <person name="Divon H.H."/>
            <person name="Lysoe E."/>
            <person name="Uhlig S."/>
            <person name="Proctor R.H."/>
        </authorList>
    </citation>
    <scope>NUCLEOTIDE SEQUENCE</scope>
    <source>
        <strain evidence="5">NRRL 20472</strain>
    </source>
</reference>
<keyword evidence="6" id="KW-1185">Reference proteome</keyword>
<dbReference type="GO" id="GO:0016832">
    <property type="term" value="F:aldehyde-lyase activity"/>
    <property type="evidence" value="ECO:0007669"/>
    <property type="project" value="TreeGrafter"/>
</dbReference>
<evidence type="ECO:0000256" key="1">
    <source>
        <dbReference type="ARBA" id="ARBA00005568"/>
    </source>
</evidence>
<feature type="domain" description="HpcH/HpaI aldolase/citrate lyase" evidence="4">
    <location>
        <begin position="48"/>
        <end position="215"/>
    </location>
</feature>
<dbReference type="PANTHER" id="PTHR30502:SF0">
    <property type="entry name" value="PHOSPHOENOLPYRUVATE CARBOXYLASE FAMILY PROTEIN"/>
    <property type="match status" value="1"/>
</dbReference>
<evidence type="ECO:0000313" key="5">
    <source>
        <dbReference type="EMBL" id="KAF4963204.1"/>
    </source>
</evidence>
<dbReference type="Proteomes" id="UP000622797">
    <property type="component" value="Unassembled WGS sequence"/>
</dbReference>
<protein>
    <recommendedName>
        <fullName evidence="4">HpcH/HpaI aldolase/citrate lyase domain-containing protein</fullName>
    </recommendedName>
</protein>
<proteinExistence type="inferred from homology"/>
<dbReference type="EMBL" id="JABEXW010000488">
    <property type="protein sequence ID" value="KAF4963204.1"/>
    <property type="molecule type" value="Genomic_DNA"/>
</dbReference>
<dbReference type="PANTHER" id="PTHR30502">
    <property type="entry name" value="2-KETO-3-DEOXY-L-RHAMNONATE ALDOLASE"/>
    <property type="match status" value="1"/>
</dbReference>
<accession>A0A8H4TSN9</accession>
<keyword evidence="3" id="KW-0456">Lyase</keyword>
<name>A0A8H4TSN9_9HYPO</name>
<evidence type="ECO:0000313" key="6">
    <source>
        <dbReference type="Proteomes" id="UP000622797"/>
    </source>
</evidence>
<gene>
    <name evidence="5" type="ORF">FSARC_8782</name>
</gene>
<dbReference type="InterPro" id="IPR005000">
    <property type="entry name" value="Aldolase/citrate-lyase_domain"/>
</dbReference>
<dbReference type="Pfam" id="PF03328">
    <property type="entry name" value="HpcH_HpaI"/>
    <property type="match status" value="1"/>
</dbReference>
<dbReference type="OrthoDB" id="1621678at2759"/>
<keyword evidence="2" id="KW-0479">Metal-binding</keyword>
<dbReference type="SUPFAM" id="SSF51621">
    <property type="entry name" value="Phosphoenolpyruvate/pyruvate domain"/>
    <property type="match status" value="1"/>
</dbReference>
<organism evidence="5 6">
    <name type="scientific">Fusarium sarcochroum</name>
    <dbReference type="NCBI Taxonomy" id="1208366"/>
    <lineage>
        <taxon>Eukaryota</taxon>
        <taxon>Fungi</taxon>
        <taxon>Dikarya</taxon>
        <taxon>Ascomycota</taxon>
        <taxon>Pezizomycotina</taxon>
        <taxon>Sordariomycetes</taxon>
        <taxon>Hypocreomycetidae</taxon>
        <taxon>Hypocreales</taxon>
        <taxon>Nectriaceae</taxon>
        <taxon>Fusarium</taxon>
        <taxon>Fusarium lateritium species complex</taxon>
    </lineage>
</organism>
<dbReference type="InterPro" id="IPR040442">
    <property type="entry name" value="Pyrv_kinase-like_dom_sf"/>
</dbReference>
<comment type="similarity">
    <text evidence="1">Belongs to the HpcH/HpaI aldolase family.</text>
</comment>
<comment type="caution">
    <text evidence="5">The sequence shown here is derived from an EMBL/GenBank/DDBJ whole genome shotgun (WGS) entry which is preliminary data.</text>
</comment>
<dbReference type="GO" id="GO:0005737">
    <property type="term" value="C:cytoplasm"/>
    <property type="evidence" value="ECO:0007669"/>
    <property type="project" value="TreeGrafter"/>
</dbReference>
<dbReference type="GO" id="GO:0046872">
    <property type="term" value="F:metal ion binding"/>
    <property type="evidence" value="ECO:0007669"/>
    <property type="project" value="UniProtKB-KW"/>
</dbReference>
<sequence>MSRLLARIGVDWVVIDCEHGDIDGMKGSILLYNIENADNAIDGAMHDAVPAVADAGVSPIIIFPIIGNVNEVKQVIKSAKFPPLGRRGLGSPYALQRFNPNPGFTEYLQQANESILTIVQIETKEAFEAVDDIAAIDGVDVLFIGPFDLGNNLGYPITAEEMAPQLKEAIAQILTASHRAGKKSGIYSVDGSQASLYAEQGFDMISITTDFEALIEVLRQYLSTVTMKSKPEESGASWGFKAEK</sequence>
<evidence type="ECO:0000256" key="2">
    <source>
        <dbReference type="ARBA" id="ARBA00022723"/>
    </source>
</evidence>
<dbReference type="AlphaFoldDB" id="A0A8H4TSN9"/>
<evidence type="ECO:0000256" key="3">
    <source>
        <dbReference type="ARBA" id="ARBA00023239"/>
    </source>
</evidence>